<dbReference type="Pfam" id="PF00890">
    <property type="entry name" value="FAD_binding_2"/>
    <property type="match status" value="1"/>
</dbReference>
<dbReference type="InterPro" id="IPR036188">
    <property type="entry name" value="FAD/NAD-bd_sf"/>
</dbReference>
<reference evidence="5 6" key="1">
    <citation type="journal article" date="2012" name="Science">
        <title>The Paleozoic origin of enzymatic lignin decomposition reconstructed from 31 fungal genomes.</title>
        <authorList>
            <person name="Floudas D."/>
            <person name="Binder M."/>
            <person name="Riley R."/>
            <person name="Barry K."/>
            <person name="Blanchette R.A."/>
            <person name="Henrissat B."/>
            <person name="Martinez A.T."/>
            <person name="Otillar R."/>
            <person name="Spatafora J.W."/>
            <person name="Yadav J.S."/>
            <person name="Aerts A."/>
            <person name="Benoit I."/>
            <person name="Boyd A."/>
            <person name="Carlson A."/>
            <person name="Copeland A."/>
            <person name="Coutinho P.M."/>
            <person name="de Vries R.P."/>
            <person name="Ferreira P."/>
            <person name="Findley K."/>
            <person name="Foster B."/>
            <person name="Gaskell J."/>
            <person name="Glotzer D."/>
            <person name="Gorecki P."/>
            <person name="Heitman J."/>
            <person name="Hesse C."/>
            <person name="Hori C."/>
            <person name="Igarashi K."/>
            <person name="Jurgens J.A."/>
            <person name="Kallen N."/>
            <person name="Kersten P."/>
            <person name="Kohler A."/>
            <person name="Kuees U."/>
            <person name="Kumar T.K.A."/>
            <person name="Kuo A."/>
            <person name="LaButti K."/>
            <person name="Larrondo L.F."/>
            <person name="Lindquist E."/>
            <person name="Ling A."/>
            <person name="Lombard V."/>
            <person name="Lucas S."/>
            <person name="Lundell T."/>
            <person name="Martin R."/>
            <person name="McLaughlin D.J."/>
            <person name="Morgenstern I."/>
            <person name="Morin E."/>
            <person name="Murat C."/>
            <person name="Nagy L.G."/>
            <person name="Nolan M."/>
            <person name="Ohm R.A."/>
            <person name="Patyshakuliyeva A."/>
            <person name="Rokas A."/>
            <person name="Ruiz-Duenas F.J."/>
            <person name="Sabat G."/>
            <person name="Salamov A."/>
            <person name="Samejima M."/>
            <person name="Schmutz J."/>
            <person name="Slot J.C."/>
            <person name="St John F."/>
            <person name="Stenlid J."/>
            <person name="Sun H."/>
            <person name="Sun S."/>
            <person name="Syed K."/>
            <person name="Tsang A."/>
            <person name="Wiebenga A."/>
            <person name="Young D."/>
            <person name="Pisabarro A."/>
            <person name="Eastwood D.C."/>
            <person name="Martin F."/>
            <person name="Cullen D."/>
            <person name="Grigoriev I.V."/>
            <person name="Hibbett D.S."/>
        </authorList>
    </citation>
    <scope>NUCLEOTIDE SEQUENCE</scope>
    <source>
        <strain evidence="6">FP-58527</strain>
    </source>
</reference>
<feature type="compositionally biased region" description="Basic and acidic residues" evidence="3">
    <location>
        <begin position="31"/>
        <end position="44"/>
    </location>
</feature>
<evidence type="ECO:0000259" key="4">
    <source>
        <dbReference type="Pfam" id="PF00890"/>
    </source>
</evidence>
<evidence type="ECO:0000256" key="3">
    <source>
        <dbReference type="SAM" id="MobiDB-lite"/>
    </source>
</evidence>
<evidence type="ECO:0000256" key="1">
    <source>
        <dbReference type="ARBA" id="ARBA00022630"/>
    </source>
</evidence>
<proteinExistence type="predicted"/>
<dbReference type="Gene3D" id="3.30.9.30">
    <property type="match status" value="1"/>
</dbReference>
<dbReference type="Proteomes" id="UP000015241">
    <property type="component" value="Unassembled WGS sequence"/>
</dbReference>
<organism evidence="5 6">
    <name type="scientific">Fomitopsis schrenkii</name>
    <name type="common">Brown rot fungus</name>
    <dbReference type="NCBI Taxonomy" id="2126942"/>
    <lineage>
        <taxon>Eukaryota</taxon>
        <taxon>Fungi</taxon>
        <taxon>Dikarya</taxon>
        <taxon>Basidiomycota</taxon>
        <taxon>Agaricomycotina</taxon>
        <taxon>Agaricomycetes</taxon>
        <taxon>Polyporales</taxon>
        <taxon>Fomitopsis</taxon>
    </lineage>
</organism>
<dbReference type="STRING" id="743788.S8E739"/>
<feature type="domain" description="FAD-dependent oxidoreductase 2 FAD-binding" evidence="4">
    <location>
        <begin position="111"/>
        <end position="140"/>
    </location>
</feature>
<keyword evidence="2" id="KW-0560">Oxidoreductase</keyword>
<evidence type="ECO:0000313" key="5">
    <source>
        <dbReference type="EMBL" id="EPT00478.1"/>
    </source>
</evidence>
<evidence type="ECO:0000313" key="6">
    <source>
        <dbReference type="Proteomes" id="UP000015241"/>
    </source>
</evidence>
<protein>
    <recommendedName>
        <fullName evidence="4">FAD-dependent oxidoreductase 2 FAD-binding domain-containing protein</fullName>
    </recommendedName>
</protein>
<name>S8E739_FOMSC</name>
<dbReference type="InParanoid" id="S8E739"/>
<dbReference type="EMBL" id="KE504149">
    <property type="protein sequence ID" value="EPT00478.1"/>
    <property type="molecule type" value="Genomic_DNA"/>
</dbReference>
<dbReference type="AlphaFoldDB" id="S8E739"/>
<feature type="region of interest" description="Disordered" evidence="3">
    <location>
        <begin position="31"/>
        <end position="52"/>
    </location>
</feature>
<accession>S8E739</accession>
<dbReference type="OrthoDB" id="5428495at2759"/>
<evidence type="ECO:0000256" key="2">
    <source>
        <dbReference type="ARBA" id="ARBA00023002"/>
    </source>
</evidence>
<sequence>MYRAPRGVNFGGCWPPSACSAVRTCTADDDATRRSSHVPDDRPHPAGKVRVAGHSTSGAARLVLPRRSWELAACCWHHLDVHARVKAARRSGPRLFVAVRTHRGLAREVSILVAGAGLAGLTVALTLAEAGHRVRVIEKHGLGVPAGGVRVPPNASKLLAHWVPREDLLRIGVPLRRLRPAESLRDGGGAETPYDARIEGAVARTRSKARTCEIWIGELISATICLADMIILDPGPPP</sequence>
<dbReference type="InterPro" id="IPR003953">
    <property type="entry name" value="FAD-dep_OxRdtase_2_FAD-bd"/>
</dbReference>
<dbReference type="HOGENOM" id="CLU_1165834_0_0_1"/>
<keyword evidence="1" id="KW-0285">Flavoprotein</keyword>
<dbReference type="GO" id="GO:0016491">
    <property type="term" value="F:oxidoreductase activity"/>
    <property type="evidence" value="ECO:0007669"/>
    <property type="project" value="UniProtKB-KW"/>
</dbReference>
<gene>
    <name evidence="5" type="ORF">FOMPIDRAFT_1049800</name>
</gene>
<dbReference type="Gene3D" id="3.50.50.60">
    <property type="entry name" value="FAD/NAD(P)-binding domain"/>
    <property type="match status" value="1"/>
</dbReference>
<keyword evidence="6" id="KW-1185">Reference proteome</keyword>
<dbReference type="SUPFAM" id="SSF51905">
    <property type="entry name" value="FAD/NAD(P)-binding domain"/>
    <property type="match status" value="1"/>
</dbReference>